<reference evidence="11" key="2">
    <citation type="submission" date="2023-06" db="EMBL/GenBank/DDBJ databases">
        <authorList>
            <consortium name="Lawrence Berkeley National Laboratory"/>
            <person name="Haridas S."/>
            <person name="Hensen N."/>
            <person name="Bonometti L."/>
            <person name="Westerberg I."/>
            <person name="Brannstrom I.O."/>
            <person name="Guillou S."/>
            <person name="Cros-Aarteil S."/>
            <person name="Calhoun S."/>
            <person name="Kuo A."/>
            <person name="Mondo S."/>
            <person name="Pangilinan J."/>
            <person name="Riley R."/>
            <person name="Labutti K."/>
            <person name="Andreopoulos B."/>
            <person name="Lipzen A."/>
            <person name="Chen C."/>
            <person name="Yanf M."/>
            <person name="Daum C."/>
            <person name="Ng V."/>
            <person name="Clum A."/>
            <person name="Steindorff A."/>
            <person name="Ohm R."/>
            <person name="Martin F."/>
            <person name="Silar P."/>
            <person name="Natvig D."/>
            <person name="Lalanne C."/>
            <person name="Gautier V."/>
            <person name="Ament-Velasquez S.L."/>
            <person name="Kruys A."/>
            <person name="Hutchinson M.I."/>
            <person name="Powell A.J."/>
            <person name="Barry K."/>
            <person name="Miller A.N."/>
            <person name="Grigoriev I.V."/>
            <person name="Debuchy R."/>
            <person name="Gladieux P."/>
            <person name="Thoren M.H."/>
            <person name="Johannesson H."/>
        </authorList>
    </citation>
    <scope>NUCLEOTIDE SEQUENCE</scope>
    <source>
        <strain evidence="11">CBS 955.72</strain>
    </source>
</reference>
<keyword evidence="5" id="KW-0686">Riboflavin biosynthesis</keyword>
<comment type="catalytic activity">
    <reaction evidence="8">
        <text>2,5-diamino-6-(1-D-ribitylamino)pyrimidin-4(3H)-one 5'-phosphate + NAD(+) = 2,5-diamino-6-(1-D-ribosylamino)pyrimidin-4(3H)-one 5'-phosphate + NADH + H(+)</text>
        <dbReference type="Rhea" id="RHEA:27274"/>
        <dbReference type="ChEBI" id="CHEBI:15378"/>
        <dbReference type="ChEBI" id="CHEBI:57540"/>
        <dbReference type="ChEBI" id="CHEBI:57945"/>
        <dbReference type="ChEBI" id="CHEBI:58890"/>
        <dbReference type="ChEBI" id="CHEBI:59545"/>
        <dbReference type="EC" id="1.1.1.302"/>
    </reaction>
</comment>
<dbReference type="InterPro" id="IPR050765">
    <property type="entry name" value="Riboflavin_Biosynth_HTPR"/>
</dbReference>
<evidence type="ECO:0000313" key="11">
    <source>
        <dbReference type="EMBL" id="KAK3358698.1"/>
    </source>
</evidence>
<feature type="domain" description="Bacterial bifunctional deaminase-reductase C-terminal" evidence="10">
    <location>
        <begin position="4"/>
        <end position="166"/>
    </location>
</feature>
<evidence type="ECO:0000256" key="7">
    <source>
        <dbReference type="ARBA" id="ARBA00031630"/>
    </source>
</evidence>
<organism evidence="11 12">
    <name type="scientific">Lasiosphaeria hispida</name>
    <dbReference type="NCBI Taxonomy" id="260671"/>
    <lineage>
        <taxon>Eukaryota</taxon>
        <taxon>Fungi</taxon>
        <taxon>Dikarya</taxon>
        <taxon>Ascomycota</taxon>
        <taxon>Pezizomycotina</taxon>
        <taxon>Sordariomycetes</taxon>
        <taxon>Sordariomycetidae</taxon>
        <taxon>Sordariales</taxon>
        <taxon>Lasiosphaeriaceae</taxon>
        <taxon>Lasiosphaeria</taxon>
    </lineage>
</organism>
<dbReference type="Pfam" id="PF01872">
    <property type="entry name" value="RibD_C"/>
    <property type="match status" value="1"/>
</dbReference>
<evidence type="ECO:0000256" key="9">
    <source>
        <dbReference type="ARBA" id="ARBA00049020"/>
    </source>
</evidence>
<dbReference type="InterPro" id="IPR024072">
    <property type="entry name" value="DHFR-like_dom_sf"/>
</dbReference>
<dbReference type="GO" id="GO:0009231">
    <property type="term" value="P:riboflavin biosynthetic process"/>
    <property type="evidence" value="ECO:0007669"/>
    <property type="project" value="UniProtKB-KW"/>
</dbReference>
<dbReference type="Gene3D" id="3.40.430.10">
    <property type="entry name" value="Dihydrofolate Reductase, subunit A"/>
    <property type="match status" value="1"/>
</dbReference>
<evidence type="ECO:0000256" key="2">
    <source>
        <dbReference type="ARBA" id="ARBA00009723"/>
    </source>
</evidence>
<dbReference type="AlphaFoldDB" id="A0AAJ0HP06"/>
<dbReference type="SUPFAM" id="SSF53597">
    <property type="entry name" value="Dihydrofolate reductase-like"/>
    <property type="match status" value="1"/>
</dbReference>
<comment type="function">
    <text evidence="1">Catalyzes an early step in riboflavin biosynthesis, the NADPH-dependent reduction of the ribose side chain of 2,5-diamino-6-ribosylamino-4(3H)-pyrimidinone 5'-phosphate, yielding 2,5-diamino-6-ribitylamino-4(3H)-pyrimidinone 5'-phosphate.</text>
</comment>
<reference evidence="11" key="1">
    <citation type="journal article" date="2023" name="Mol. Phylogenet. Evol.">
        <title>Genome-scale phylogeny and comparative genomics of the fungal order Sordariales.</title>
        <authorList>
            <person name="Hensen N."/>
            <person name="Bonometti L."/>
            <person name="Westerberg I."/>
            <person name="Brannstrom I.O."/>
            <person name="Guillou S."/>
            <person name="Cros-Aarteil S."/>
            <person name="Calhoun S."/>
            <person name="Haridas S."/>
            <person name="Kuo A."/>
            <person name="Mondo S."/>
            <person name="Pangilinan J."/>
            <person name="Riley R."/>
            <person name="LaButti K."/>
            <person name="Andreopoulos B."/>
            <person name="Lipzen A."/>
            <person name="Chen C."/>
            <person name="Yan M."/>
            <person name="Daum C."/>
            <person name="Ng V."/>
            <person name="Clum A."/>
            <person name="Steindorff A."/>
            <person name="Ohm R.A."/>
            <person name="Martin F."/>
            <person name="Silar P."/>
            <person name="Natvig D.O."/>
            <person name="Lalanne C."/>
            <person name="Gautier V."/>
            <person name="Ament-Velasquez S.L."/>
            <person name="Kruys A."/>
            <person name="Hutchinson M.I."/>
            <person name="Powell A.J."/>
            <person name="Barry K."/>
            <person name="Miller A.N."/>
            <person name="Grigoriev I.V."/>
            <person name="Debuchy R."/>
            <person name="Gladieux P."/>
            <person name="Hiltunen Thoren M."/>
            <person name="Johannesson H."/>
        </authorList>
    </citation>
    <scope>NUCLEOTIDE SEQUENCE</scope>
    <source>
        <strain evidence="11">CBS 955.72</strain>
    </source>
</reference>
<dbReference type="PANTHER" id="PTHR38011">
    <property type="entry name" value="DIHYDROFOLATE REDUCTASE FAMILY PROTEIN (AFU_ORTHOLOGUE AFUA_8G06820)"/>
    <property type="match status" value="1"/>
</dbReference>
<dbReference type="GO" id="GO:0008703">
    <property type="term" value="F:5-amino-6-(5-phosphoribosylamino)uracil reductase activity"/>
    <property type="evidence" value="ECO:0007669"/>
    <property type="project" value="InterPro"/>
</dbReference>
<dbReference type="EMBL" id="JAUIQD010000002">
    <property type="protein sequence ID" value="KAK3358698.1"/>
    <property type="molecule type" value="Genomic_DNA"/>
</dbReference>
<protein>
    <recommendedName>
        <fullName evidence="4">2,5-diamino-6-ribosylamino-4(3H)-pyrimidinone 5'-phosphate reductase</fullName>
        <ecNumber evidence="3">1.1.1.302</ecNumber>
    </recommendedName>
    <alternativeName>
        <fullName evidence="7">2,5-diamino-6-(5-phospho-D-ribosylamino)pyrimidin-4(3H)-one reductase</fullName>
    </alternativeName>
    <alternativeName>
        <fullName evidence="6">2,5-diamino-6-ribitylamino-4(3H)-pyrimidinone 5'-phosphate synthase</fullName>
    </alternativeName>
</protein>
<evidence type="ECO:0000256" key="4">
    <source>
        <dbReference type="ARBA" id="ARBA00015035"/>
    </source>
</evidence>
<evidence type="ECO:0000256" key="3">
    <source>
        <dbReference type="ARBA" id="ARBA00012851"/>
    </source>
</evidence>
<evidence type="ECO:0000256" key="8">
    <source>
        <dbReference type="ARBA" id="ARBA00047550"/>
    </source>
</evidence>
<gene>
    <name evidence="11" type="ORF">B0T25DRAFT_530946</name>
</gene>
<sequence length="182" mass="20085">MPRQVRYNVATTLDGFIASLDGSTRWIVDDATIDFDALYAEFDMFIMGRKTYETLLSHSTNPLARRPKESVIVVSKTMKSDDHPEVTIVGNDFLKCIREKREGVGKDIWLMGGGQLVGPCLHAGLVDYVEAAIMPAAIGQGIPMISSSQLSVGGSYRLELEQVKKLEGTGILMTRYRVISDI</sequence>
<dbReference type="EC" id="1.1.1.302" evidence="3"/>
<comment type="similarity">
    <text evidence="2">Belongs to the HTP reductase family.</text>
</comment>
<dbReference type="InterPro" id="IPR002734">
    <property type="entry name" value="RibDG_C"/>
</dbReference>
<evidence type="ECO:0000313" key="12">
    <source>
        <dbReference type="Proteomes" id="UP001275084"/>
    </source>
</evidence>
<comment type="catalytic activity">
    <reaction evidence="9">
        <text>2,5-diamino-6-(1-D-ribitylamino)pyrimidin-4(3H)-one 5'-phosphate + NADP(+) = 2,5-diamino-6-(1-D-ribosylamino)pyrimidin-4(3H)-one 5'-phosphate + NADPH + H(+)</text>
        <dbReference type="Rhea" id="RHEA:27278"/>
        <dbReference type="ChEBI" id="CHEBI:15378"/>
        <dbReference type="ChEBI" id="CHEBI:57783"/>
        <dbReference type="ChEBI" id="CHEBI:58349"/>
        <dbReference type="ChEBI" id="CHEBI:58890"/>
        <dbReference type="ChEBI" id="CHEBI:59545"/>
        <dbReference type="EC" id="1.1.1.302"/>
    </reaction>
</comment>
<name>A0AAJ0HP06_9PEZI</name>
<dbReference type="Proteomes" id="UP001275084">
    <property type="component" value="Unassembled WGS sequence"/>
</dbReference>
<evidence type="ECO:0000256" key="6">
    <source>
        <dbReference type="ARBA" id="ARBA00030073"/>
    </source>
</evidence>
<accession>A0AAJ0HP06</accession>
<evidence type="ECO:0000256" key="1">
    <source>
        <dbReference type="ARBA" id="ARBA00003555"/>
    </source>
</evidence>
<dbReference type="PANTHER" id="PTHR38011:SF11">
    <property type="entry name" value="2,5-DIAMINO-6-RIBOSYLAMINO-4(3H)-PYRIMIDINONE 5'-PHOSPHATE REDUCTASE"/>
    <property type="match status" value="1"/>
</dbReference>
<keyword evidence="12" id="KW-1185">Reference proteome</keyword>
<evidence type="ECO:0000259" key="10">
    <source>
        <dbReference type="Pfam" id="PF01872"/>
    </source>
</evidence>
<proteinExistence type="inferred from homology"/>
<evidence type="ECO:0000256" key="5">
    <source>
        <dbReference type="ARBA" id="ARBA00022619"/>
    </source>
</evidence>
<comment type="caution">
    <text evidence="11">The sequence shown here is derived from an EMBL/GenBank/DDBJ whole genome shotgun (WGS) entry which is preliminary data.</text>
</comment>